<name>A0A8X6X545_9ARAC</name>
<dbReference type="OrthoDB" id="6423168at2759"/>
<keyword evidence="2" id="KW-1185">Reference proteome</keyword>
<comment type="caution">
    <text evidence="1">The sequence shown here is derived from an EMBL/GenBank/DDBJ whole genome shotgun (WGS) entry which is preliminary data.</text>
</comment>
<dbReference type="AlphaFoldDB" id="A0A8X6X545"/>
<sequence length="157" mass="18687">MVTIFDSSKGCQCLHCTKDAPLPPLLLEKIMYAEGEEQRRLLQHVYYAKPFLKPSWVKDWQSVTHRDYVVQYDTWSTYFPERFPNPQFTDFTSEAYRAQTMPDLFEEPRRAIYSNPRKCESIYGQDYTWKEDYRPKGKFPGWCLKGDPPQFADCDKD</sequence>
<dbReference type="EMBL" id="BMAV01005306">
    <property type="protein sequence ID" value="GFY46296.1"/>
    <property type="molecule type" value="Genomic_DNA"/>
</dbReference>
<gene>
    <name evidence="1" type="primary">AVEN_159523_1</name>
    <name evidence="1" type="ORF">TNIN_62731</name>
</gene>
<protein>
    <submittedName>
        <fullName evidence="1">Uncharacterized protein</fullName>
    </submittedName>
</protein>
<evidence type="ECO:0000313" key="2">
    <source>
        <dbReference type="Proteomes" id="UP000886998"/>
    </source>
</evidence>
<evidence type="ECO:0000313" key="1">
    <source>
        <dbReference type="EMBL" id="GFY46296.1"/>
    </source>
</evidence>
<proteinExistence type="predicted"/>
<reference evidence="1" key="1">
    <citation type="submission" date="2020-08" db="EMBL/GenBank/DDBJ databases">
        <title>Multicomponent nature underlies the extraordinary mechanical properties of spider dragline silk.</title>
        <authorList>
            <person name="Kono N."/>
            <person name="Nakamura H."/>
            <person name="Mori M."/>
            <person name="Yoshida Y."/>
            <person name="Ohtoshi R."/>
            <person name="Malay A.D."/>
            <person name="Moran D.A.P."/>
            <person name="Tomita M."/>
            <person name="Numata K."/>
            <person name="Arakawa K."/>
        </authorList>
    </citation>
    <scope>NUCLEOTIDE SEQUENCE</scope>
</reference>
<dbReference type="Proteomes" id="UP000886998">
    <property type="component" value="Unassembled WGS sequence"/>
</dbReference>
<organism evidence="1 2">
    <name type="scientific">Trichonephila inaurata madagascariensis</name>
    <dbReference type="NCBI Taxonomy" id="2747483"/>
    <lineage>
        <taxon>Eukaryota</taxon>
        <taxon>Metazoa</taxon>
        <taxon>Ecdysozoa</taxon>
        <taxon>Arthropoda</taxon>
        <taxon>Chelicerata</taxon>
        <taxon>Arachnida</taxon>
        <taxon>Araneae</taxon>
        <taxon>Araneomorphae</taxon>
        <taxon>Entelegynae</taxon>
        <taxon>Araneoidea</taxon>
        <taxon>Nephilidae</taxon>
        <taxon>Trichonephila</taxon>
        <taxon>Trichonephila inaurata</taxon>
    </lineage>
</organism>
<accession>A0A8X6X545</accession>